<keyword evidence="3" id="KW-1185">Reference proteome</keyword>
<evidence type="ECO:0000313" key="3">
    <source>
        <dbReference type="Proteomes" id="UP000184404"/>
    </source>
</evidence>
<dbReference type="RefSeq" id="WP_072935464.1">
    <property type="nucleotide sequence ID" value="NZ_FQUG01000005.1"/>
</dbReference>
<dbReference type="OrthoDB" id="1662944at2"/>
<protein>
    <submittedName>
        <fullName evidence="2">Uncharacterized protein</fullName>
    </submittedName>
</protein>
<dbReference type="Proteomes" id="UP000184404">
    <property type="component" value="Unassembled WGS sequence"/>
</dbReference>
<dbReference type="AlphaFoldDB" id="A0A1M4X877"/>
<sequence length="366" mass="41861">MNRESVKSRIERRRKAQQHQLLIVIAFFSLALGIWLWYHFIYTRTPEYSLKTLQNAIEQHDVDTAARCIDLDMLLSSAYDDLTDDMLHYDSALNDETREKYTAFYNQIKPELVSGMKDTILRYAATGEWILPDGTDITKGRLLGIDFERFLERSQLRSTDLAGAPAVHVTGAHTAVGTVSVQDRFTQYTFTLHFTMQQDSDGHWKITKIKNYRTYLDTISPRQNRDIADYIAATHGIVNEYNEQFAAQRARFQALTAQAKGNLTGPVAASIKALIQNEVVPTLKERQEQLDAVSIPPGAKYLANQRHMSTDLSIDAWKHYLHAIEKHSNEEFQTAETLLKQAVETDMRIKDIIRHNTVSQSLPDID</sequence>
<evidence type="ECO:0000313" key="2">
    <source>
        <dbReference type="EMBL" id="SHE89595.1"/>
    </source>
</evidence>
<keyword evidence="1" id="KW-1133">Transmembrane helix</keyword>
<accession>A0A1M4X877</accession>
<organism evidence="2 3">
    <name type="scientific">Schwartzia succinivorans DSM 10502</name>
    <dbReference type="NCBI Taxonomy" id="1123243"/>
    <lineage>
        <taxon>Bacteria</taxon>
        <taxon>Bacillati</taxon>
        <taxon>Bacillota</taxon>
        <taxon>Negativicutes</taxon>
        <taxon>Selenomonadales</taxon>
        <taxon>Selenomonadaceae</taxon>
        <taxon>Schwartzia</taxon>
    </lineage>
</organism>
<evidence type="ECO:0000256" key="1">
    <source>
        <dbReference type="SAM" id="Phobius"/>
    </source>
</evidence>
<gene>
    <name evidence="2" type="ORF">SAMN02745190_01385</name>
</gene>
<proteinExistence type="predicted"/>
<keyword evidence="1" id="KW-0472">Membrane</keyword>
<name>A0A1M4X877_9FIRM</name>
<feature type="transmembrane region" description="Helical" evidence="1">
    <location>
        <begin position="21"/>
        <end position="40"/>
    </location>
</feature>
<dbReference type="EMBL" id="FQUG01000005">
    <property type="protein sequence ID" value="SHE89595.1"/>
    <property type="molecule type" value="Genomic_DNA"/>
</dbReference>
<keyword evidence="1" id="KW-0812">Transmembrane</keyword>
<reference evidence="2 3" key="1">
    <citation type="submission" date="2016-11" db="EMBL/GenBank/DDBJ databases">
        <authorList>
            <person name="Jaros S."/>
            <person name="Januszkiewicz K."/>
            <person name="Wedrychowicz H."/>
        </authorList>
    </citation>
    <scope>NUCLEOTIDE SEQUENCE [LARGE SCALE GENOMIC DNA]</scope>
    <source>
        <strain evidence="2 3">DSM 10502</strain>
    </source>
</reference>